<name>A0AAD4DR89_9AGAM</name>
<comment type="caution">
    <text evidence="2">The sequence shown here is derived from an EMBL/GenBank/DDBJ whole genome shotgun (WGS) entry which is preliminary data.</text>
</comment>
<keyword evidence="3" id="KW-1185">Reference proteome</keyword>
<feature type="compositionally biased region" description="Polar residues" evidence="1">
    <location>
        <begin position="44"/>
        <end position="58"/>
    </location>
</feature>
<evidence type="ECO:0000313" key="3">
    <source>
        <dbReference type="Proteomes" id="UP001195769"/>
    </source>
</evidence>
<feature type="region of interest" description="Disordered" evidence="1">
    <location>
        <begin position="21"/>
        <end position="58"/>
    </location>
</feature>
<evidence type="ECO:0000256" key="1">
    <source>
        <dbReference type="SAM" id="MobiDB-lite"/>
    </source>
</evidence>
<protein>
    <submittedName>
        <fullName evidence="2">Uncharacterized protein</fullName>
    </submittedName>
</protein>
<dbReference type="GeneID" id="64662820"/>
<proteinExistence type="predicted"/>
<accession>A0AAD4DR89</accession>
<dbReference type="Proteomes" id="UP001195769">
    <property type="component" value="Unassembled WGS sequence"/>
</dbReference>
<organism evidence="2 3">
    <name type="scientific">Suillus fuscotomentosus</name>
    <dbReference type="NCBI Taxonomy" id="1912939"/>
    <lineage>
        <taxon>Eukaryota</taxon>
        <taxon>Fungi</taxon>
        <taxon>Dikarya</taxon>
        <taxon>Basidiomycota</taxon>
        <taxon>Agaricomycotina</taxon>
        <taxon>Agaricomycetes</taxon>
        <taxon>Agaricomycetidae</taxon>
        <taxon>Boletales</taxon>
        <taxon>Suillineae</taxon>
        <taxon>Suillaceae</taxon>
        <taxon>Suillus</taxon>
    </lineage>
</organism>
<reference evidence="2" key="1">
    <citation type="journal article" date="2020" name="New Phytol.">
        <title>Comparative genomics reveals dynamic genome evolution in host specialist ectomycorrhizal fungi.</title>
        <authorList>
            <person name="Lofgren L.A."/>
            <person name="Nguyen N.H."/>
            <person name="Vilgalys R."/>
            <person name="Ruytinx J."/>
            <person name="Liao H.L."/>
            <person name="Branco S."/>
            <person name="Kuo A."/>
            <person name="LaButti K."/>
            <person name="Lipzen A."/>
            <person name="Andreopoulos W."/>
            <person name="Pangilinan J."/>
            <person name="Riley R."/>
            <person name="Hundley H."/>
            <person name="Na H."/>
            <person name="Barry K."/>
            <person name="Grigoriev I.V."/>
            <person name="Stajich J.E."/>
            <person name="Kennedy P.G."/>
        </authorList>
    </citation>
    <scope>NUCLEOTIDE SEQUENCE</scope>
    <source>
        <strain evidence="2">FC203</strain>
    </source>
</reference>
<dbReference type="RefSeq" id="XP_041218024.1">
    <property type="nucleotide sequence ID" value="XM_041368522.1"/>
</dbReference>
<dbReference type="AlphaFoldDB" id="A0AAD4DR89"/>
<evidence type="ECO:0000313" key="2">
    <source>
        <dbReference type="EMBL" id="KAG1891548.1"/>
    </source>
</evidence>
<dbReference type="EMBL" id="JABBWK010000130">
    <property type="protein sequence ID" value="KAG1891548.1"/>
    <property type="molecule type" value="Genomic_DNA"/>
</dbReference>
<gene>
    <name evidence="2" type="ORF">F5891DRAFT_1197722</name>
</gene>
<sequence length="108" mass="11665">MLPGRDGSDIELREIEVPCSAGKPRNYRARKKPTASSFRLPKIHTTQKPNASSSQLSPTTTISTLSAVIDTAGASGIPSHPHITGAGWRARFVGWICCMPVQNADDRH</sequence>